<sequence>MPKYVIRSGDRDAFIAGLRELTDFLIVNPGVIVPRNPSFAVFVDAADASIRQEVANCVAAPLGVPADDLGEGYFGARRSFGPIAYSVVAIPPEDQQ</sequence>
<reference evidence="1" key="1">
    <citation type="submission" date="2022-10" db="EMBL/GenBank/DDBJ databases">
        <title>The complete genomes of actinobacterial strains from the NBC collection.</title>
        <authorList>
            <person name="Joergensen T.S."/>
            <person name="Alvarez Arevalo M."/>
            <person name="Sterndorff E.B."/>
            <person name="Faurdal D."/>
            <person name="Vuksanovic O."/>
            <person name="Mourched A.-S."/>
            <person name="Charusanti P."/>
            <person name="Shaw S."/>
            <person name="Blin K."/>
            <person name="Weber T."/>
        </authorList>
    </citation>
    <scope>NUCLEOTIDE SEQUENCE</scope>
    <source>
        <strain evidence="1">NBC_00060</strain>
    </source>
</reference>
<proteinExistence type="predicted"/>
<evidence type="ECO:0000313" key="1">
    <source>
        <dbReference type="EMBL" id="WTU40302.1"/>
    </source>
</evidence>
<accession>A0AAU2GWS9</accession>
<organism evidence="1">
    <name type="scientific">Streptomyces sp. NBC_00060</name>
    <dbReference type="NCBI Taxonomy" id="2975636"/>
    <lineage>
        <taxon>Bacteria</taxon>
        <taxon>Bacillati</taxon>
        <taxon>Actinomycetota</taxon>
        <taxon>Actinomycetes</taxon>
        <taxon>Kitasatosporales</taxon>
        <taxon>Streptomycetaceae</taxon>
        <taxon>Streptomyces</taxon>
    </lineage>
</organism>
<protein>
    <submittedName>
        <fullName evidence="1">Uncharacterized protein</fullName>
    </submittedName>
</protein>
<dbReference type="AlphaFoldDB" id="A0AAU2GWS9"/>
<dbReference type="EMBL" id="CP108253">
    <property type="protein sequence ID" value="WTU40302.1"/>
    <property type="molecule type" value="Genomic_DNA"/>
</dbReference>
<name>A0AAU2GWS9_9ACTN</name>
<gene>
    <name evidence="1" type="ORF">OHV25_12290</name>
</gene>